<protein>
    <submittedName>
        <fullName evidence="1">Uncharacterized protein</fullName>
    </submittedName>
</protein>
<dbReference type="Proteomes" id="UP001331761">
    <property type="component" value="Unassembled WGS sequence"/>
</dbReference>
<dbReference type="AlphaFoldDB" id="A0AAN8EWR6"/>
<accession>A0AAN8EWR6</accession>
<organism evidence="1 2">
    <name type="scientific">Trichostrongylus colubriformis</name>
    <name type="common">Black scour worm</name>
    <dbReference type="NCBI Taxonomy" id="6319"/>
    <lineage>
        <taxon>Eukaryota</taxon>
        <taxon>Metazoa</taxon>
        <taxon>Ecdysozoa</taxon>
        <taxon>Nematoda</taxon>
        <taxon>Chromadorea</taxon>
        <taxon>Rhabditida</taxon>
        <taxon>Rhabditina</taxon>
        <taxon>Rhabditomorpha</taxon>
        <taxon>Strongyloidea</taxon>
        <taxon>Trichostrongylidae</taxon>
        <taxon>Trichostrongylus</taxon>
    </lineage>
</organism>
<proteinExistence type="predicted"/>
<evidence type="ECO:0000313" key="2">
    <source>
        <dbReference type="Proteomes" id="UP001331761"/>
    </source>
</evidence>
<comment type="caution">
    <text evidence="1">The sequence shown here is derived from an EMBL/GenBank/DDBJ whole genome shotgun (WGS) entry which is preliminary data.</text>
</comment>
<name>A0AAN8EWR6_TRICO</name>
<keyword evidence="2" id="KW-1185">Reference proteome</keyword>
<reference evidence="1 2" key="1">
    <citation type="submission" date="2019-10" db="EMBL/GenBank/DDBJ databases">
        <title>Assembly and Annotation for the nematode Trichostrongylus colubriformis.</title>
        <authorList>
            <person name="Martin J."/>
        </authorList>
    </citation>
    <scope>NUCLEOTIDE SEQUENCE [LARGE SCALE GENOMIC DNA]</scope>
    <source>
        <strain evidence="1">G859</strain>
        <tissue evidence="1">Whole worm</tissue>
    </source>
</reference>
<evidence type="ECO:0000313" key="1">
    <source>
        <dbReference type="EMBL" id="KAK5967597.1"/>
    </source>
</evidence>
<dbReference type="EMBL" id="WIXE01022308">
    <property type="protein sequence ID" value="KAK5967597.1"/>
    <property type="molecule type" value="Genomic_DNA"/>
</dbReference>
<sequence length="62" mass="7120">MVRRYCCCVSQVNAFSNNHRSNGSLVWISMTRLLDIYVFGKENGSKCWSNNQAMDPIGFAWL</sequence>
<gene>
    <name evidence="1" type="ORF">GCK32_005964</name>
</gene>